<name>A0A3S9A5U3_9BACL</name>
<dbReference type="EMBL" id="CP034437">
    <property type="protein sequence ID" value="AZN41081.1"/>
    <property type="molecule type" value="Genomic_DNA"/>
</dbReference>
<organism evidence="1 2">
    <name type="scientific">Paenibacillus albus</name>
    <dbReference type="NCBI Taxonomy" id="2495582"/>
    <lineage>
        <taxon>Bacteria</taxon>
        <taxon>Bacillati</taxon>
        <taxon>Bacillota</taxon>
        <taxon>Bacilli</taxon>
        <taxon>Bacillales</taxon>
        <taxon>Paenibacillaceae</taxon>
        <taxon>Paenibacillus</taxon>
    </lineage>
</organism>
<evidence type="ECO:0000313" key="1">
    <source>
        <dbReference type="EMBL" id="AZN41081.1"/>
    </source>
</evidence>
<sequence length="823" mass="93858">MNYEVNRGIVESDAGIPETPRWFSDGRLSFQYDGNSVTQVDYRSKYQTRGSHTIFLQRLWDGFRYYLEHDGITLKPKYGKTTVWPCGVESEWKLDGHAAVSHRVFAAGEAIVFQVTTGAELPEGYKFKLEFYKDFGLITDDLQDLRYGDRGSKRHWRDFEFHADSNVLLGSMMDVPREQPVKGSEVNLNNMDIEREEDSTPNELFVAVGADFQLQFQERSIHTKYILTSQIALVPNRSYSFVIGFAHTEKLVIETVGRLSADVGKVLEGQLRRYEQVRHTSPVLISPYKKLNDFISLAPMYHESCKVLETPGAIKAKNTNYWVWGWDGMTSNLASLYWGDQLFIRDMLRFYEETADAEHGIGHSFRHDMSLASVSALPAQSMYITLLHQYYTITGDVGELRSRFPFAKSVYERILKMEVQGLGLSKGASLFPDFPMYMQETGEDISSLNNTIFYCASRSMEMIAELLGEQETRELADKVNRNIEKHYLPLFFDAQRGFVVSSVDTVTLERRSSYNSNAVKWENFFCGELMMGVNEQALRFFEQHIVCKAGLREIPVWSDAFDRDANQLHCWWPVTGEYYMQLINGQSKRELIDQWVGWVSYWTNKLTCPEGISCYLDTDEPEVDRWNTTKGTWHAYSIRGWYQAAMHGVVGVGMEAGGLTFYPYDGEEMRLEGLHYRGWRFNVEMRGSGRYVEAIEVDGKRVCGTNKLPEDVYGAGADEVDVDVNVVVHRTVERVYSVSVKHGYGISMTGYSCEQGEIRAELQGAGLCRLVLEADHMPMVYLNDTAAKVAYDKAAGVATVELRMNAVERGRLVVNAAANWNLS</sequence>
<dbReference type="GO" id="GO:0005975">
    <property type="term" value="P:carbohydrate metabolic process"/>
    <property type="evidence" value="ECO:0007669"/>
    <property type="project" value="InterPro"/>
</dbReference>
<dbReference type="OrthoDB" id="2482488at2"/>
<gene>
    <name evidence="1" type="ORF">EJC50_16455</name>
</gene>
<dbReference type="InterPro" id="IPR012341">
    <property type="entry name" value="6hp_glycosidase-like_sf"/>
</dbReference>
<proteinExistence type="predicted"/>
<evidence type="ECO:0000313" key="2">
    <source>
        <dbReference type="Proteomes" id="UP000272528"/>
    </source>
</evidence>
<dbReference type="Proteomes" id="UP000272528">
    <property type="component" value="Chromosome"/>
</dbReference>
<evidence type="ECO:0008006" key="3">
    <source>
        <dbReference type="Google" id="ProtNLM"/>
    </source>
</evidence>
<keyword evidence="2" id="KW-1185">Reference proteome</keyword>
<reference evidence="2" key="1">
    <citation type="submission" date="2018-12" db="EMBL/GenBank/DDBJ databases">
        <title>Genome sequence of Peanibacillus sp.</title>
        <authorList>
            <person name="Subramani G."/>
            <person name="Srinivasan S."/>
            <person name="Kim M.K."/>
        </authorList>
    </citation>
    <scope>NUCLEOTIDE SEQUENCE [LARGE SCALE GENOMIC DNA]</scope>
    <source>
        <strain evidence="2">18JY67-1</strain>
    </source>
</reference>
<dbReference type="InterPro" id="IPR008928">
    <property type="entry name" value="6-hairpin_glycosidase_sf"/>
</dbReference>
<accession>A0A3S9A5U3</accession>
<dbReference type="Gene3D" id="1.50.10.10">
    <property type="match status" value="1"/>
</dbReference>
<dbReference type="RefSeq" id="WP_126016788.1">
    <property type="nucleotide sequence ID" value="NZ_CP034437.1"/>
</dbReference>
<dbReference type="AlphaFoldDB" id="A0A3S9A5U3"/>
<dbReference type="SUPFAM" id="SSF48208">
    <property type="entry name" value="Six-hairpin glycosidases"/>
    <property type="match status" value="1"/>
</dbReference>
<dbReference type="KEGG" id="palb:EJC50_16455"/>
<protein>
    <recommendedName>
        <fullName evidence="3">Alpha-L-rhamnosidase six-hairpin glycosidase domain-containing protein</fullName>
    </recommendedName>
</protein>